<dbReference type="PANTHER" id="PTHR43459">
    <property type="entry name" value="ENOYL-COA HYDRATASE"/>
    <property type="match status" value="1"/>
</dbReference>
<keyword evidence="2" id="KW-1185">Reference proteome</keyword>
<gene>
    <name evidence="1" type="ORF">ACFP3V_29105</name>
</gene>
<dbReference type="CDD" id="cd06558">
    <property type="entry name" value="crotonase-like"/>
    <property type="match status" value="1"/>
</dbReference>
<organism evidence="1 2">
    <name type="scientific">Streptacidiphilus monticola</name>
    <dbReference type="NCBI Taxonomy" id="2161674"/>
    <lineage>
        <taxon>Bacteria</taxon>
        <taxon>Bacillati</taxon>
        <taxon>Actinomycetota</taxon>
        <taxon>Actinomycetes</taxon>
        <taxon>Kitasatosporales</taxon>
        <taxon>Streptomycetaceae</taxon>
        <taxon>Streptacidiphilus</taxon>
    </lineage>
</organism>
<name>A0ABW1G942_9ACTN</name>
<protein>
    <submittedName>
        <fullName evidence="1">Enoyl-CoA hydratase/isomerase family protein</fullName>
    </submittedName>
</protein>
<dbReference type="Proteomes" id="UP001596174">
    <property type="component" value="Unassembled WGS sequence"/>
</dbReference>
<dbReference type="Pfam" id="PF00378">
    <property type="entry name" value="ECH_1"/>
    <property type="match status" value="1"/>
</dbReference>
<dbReference type="Gene3D" id="3.90.226.10">
    <property type="entry name" value="2-enoyl-CoA Hydratase, Chain A, domain 1"/>
    <property type="match status" value="1"/>
</dbReference>
<comment type="caution">
    <text evidence="1">The sequence shown here is derived from an EMBL/GenBank/DDBJ whole genome shotgun (WGS) entry which is preliminary data.</text>
</comment>
<accession>A0ABW1G942</accession>
<dbReference type="EMBL" id="JBHSQJ010000152">
    <property type="protein sequence ID" value="MFC5911251.1"/>
    <property type="molecule type" value="Genomic_DNA"/>
</dbReference>
<dbReference type="SUPFAM" id="SSF52096">
    <property type="entry name" value="ClpP/crotonase"/>
    <property type="match status" value="1"/>
</dbReference>
<evidence type="ECO:0000313" key="2">
    <source>
        <dbReference type="Proteomes" id="UP001596174"/>
    </source>
</evidence>
<reference evidence="2" key="1">
    <citation type="journal article" date="2019" name="Int. J. Syst. Evol. Microbiol.">
        <title>The Global Catalogue of Microorganisms (GCM) 10K type strain sequencing project: providing services to taxonomists for standard genome sequencing and annotation.</title>
        <authorList>
            <consortium name="The Broad Institute Genomics Platform"/>
            <consortium name="The Broad Institute Genome Sequencing Center for Infectious Disease"/>
            <person name="Wu L."/>
            <person name="Ma J."/>
        </authorList>
    </citation>
    <scope>NUCLEOTIDE SEQUENCE [LARGE SCALE GENOMIC DNA]</scope>
    <source>
        <strain evidence="2">JCM 4816</strain>
    </source>
</reference>
<proteinExistence type="predicted"/>
<dbReference type="InterPro" id="IPR029045">
    <property type="entry name" value="ClpP/crotonase-like_dom_sf"/>
</dbReference>
<dbReference type="InterPro" id="IPR001753">
    <property type="entry name" value="Enoyl-CoA_hydra/iso"/>
</dbReference>
<dbReference type="PANTHER" id="PTHR43459:SF1">
    <property type="entry name" value="EG:BACN32G11.4 PROTEIN"/>
    <property type="match status" value="1"/>
</dbReference>
<evidence type="ECO:0000313" key="1">
    <source>
        <dbReference type="EMBL" id="MFC5911251.1"/>
    </source>
</evidence>
<sequence>MSNSQDQRGDSPVRVEQAAPGYRRVIFDNPPLNLYDPEVETALAEAVAELEADPGVKVVVFDSAVPQFFMAHLNLGRIEEFGPGMPTWFDLVDRLGRARFITVGSLRGRARGIGNEFLLAVDVRFASREHAVLGQLEIGTGIIPGCGGLQRLSRLTGRSRALEIIASGEDYDAETAERYGWINRAVPDAELDAFVERFARRVASFDADALIAVKELLNQEAPAPSAASLAATHARMVELLDRDFVQERLRLSAKAAPEAVLDLELHMGERIGSRALQH</sequence>
<dbReference type="RefSeq" id="WP_380589880.1">
    <property type="nucleotide sequence ID" value="NZ_JBHSQJ010000152.1"/>
</dbReference>